<proteinExistence type="predicted"/>
<dbReference type="WBParaSite" id="PS1159_v2.g24447.t1">
    <property type="protein sequence ID" value="PS1159_v2.g24447.t1"/>
    <property type="gene ID" value="PS1159_v2.g24447"/>
</dbReference>
<name>A0AC35G6L9_9BILA</name>
<evidence type="ECO:0000313" key="2">
    <source>
        <dbReference type="WBParaSite" id="PS1159_v2.g24447.t1"/>
    </source>
</evidence>
<accession>A0AC35G6L9</accession>
<sequence length="639" mass="70887">MEIDGQTSGILQQQQQQQQFIILSLNQSREASPSPTASPSSATTTNSSSTPEENPHQRPLFIAYTLIDSFNVEVPLIEHFESFDLKQDLYKLESLGQSRILVASDEDIRQILHPAAARERNERWKLSTFFHSFINADPLLLAFYNNVNLEQFVEYIQESYIGAVCCDNFVDNGLVVRTRGLPWQASDEDVALFFAGLNIAPGGVALCLSQDGRRNGEAIVKFETRSHREFALQRHRQFLHNRYIEVYRATGDDFLKVAVGSDLEAIKFASRKSAMIVRCRGLPFDCTKAQIEEFFASDGEGHGIIEDGILFVFRPDGRPSGDAFVLFADDEAGKRALSKHKNRIGQRYIELFRTTQAEVQQVFNRSRASPQAMLQHLVPTVFGQKRDCIRLRGLPYEATINDIADFMGPHSRHITLHGIHMVFNNHGNPSGECFIQMDSEASAASAAHSMHNKYMEIGKKKRYIEVFQWSTDEIPAILNAAAGQQQLSPTTPSTMSCSSGSSGIFPAGLLPQIPLQAFRAAAPTQMGLIPGQNFGATPFFHPSHALTPDQLIYASTQLAQFPFYSPEQLQLAAHQLEAATSAQALYQAQLNAAQFHHHHSILSNPTAINVSAATAAVSQIPQHDYVVPISAPPLTLIHT</sequence>
<organism evidence="1 2">
    <name type="scientific">Panagrolaimus sp. PS1159</name>
    <dbReference type="NCBI Taxonomy" id="55785"/>
    <lineage>
        <taxon>Eukaryota</taxon>
        <taxon>Metazoa</taxon>
        <taxon>Ecdysozoa</taxon>
        <taxon>Nematoda</taxon>
        <taxon>Chromadorea</taxon>
        <taxon>Rhabditida</taxon>
        <taxon>Tylenchina</taxon>
        <taxon>Panagrolaimomorpha</taxon>
        <taxon>Panagrolaimoidea</taxon>
        <taxon>Panagrolaimidae</taxon>
        <taxon>Panagrolaimus</taxon>
    </lineage>
</organism>
<reference evidence="2" key="1">
    <citation type="submission" date="2022-11" db="UniProtKB">
        <authorList>
            <consortium name="WormBaseParasite"/>
        </authorList>
    </citation>
    <scope>IDENTIFICATION</scope>
</reference>
<dbReference type="Proteomes" id="UP000887580">
    <property type="component" value="Unplaced"/>
</dbReference>
<evidence type="ECO:0000313" key="1">
    <source>
        <dbReference type="Proteomes" id="UP000887580"/>
    </source>
</evidence>
<protein>
    <submittedName>
        <fullName evidence="2">RRM domain-containing protein</fullName>
    </submittedName>
</protein>